<keyword evidence="1" id="KW-0175">Coiled coil</keyword>
<dbReference type="Proteomes" id="UP000018208">
    <property type="component" value="Unassembled WGS sequence"/>
</dbReference>
<organism evidence="2">
    <name type="scientific">Spironucleus salmonicida</name>
    <dbReference type="NCBI Taxonomy" id="348837"/>
    <lineage>
        <taxon>Eukaryota</taxon>
        <taxon>Metamonada</taxon>
        <taxon>Diplomonadida</taxon>
        <taxon>Hexamitidae</taxon>
        <taxon>Hexamitinae</taxon>
        <taxon>Spironucleus</taxon>
    </lineage>
</organism>
<accession>V6LYC5</accession>
<keyword evidence="4" id="KW-1185">Reference proteome</keyword>
<dbReference type="EMBL" id="KI545953">
    <property type="protein sequence ID" value="EST49238.1"/>
    <property type="molecule type" value="Genomic_DNA"/>
</dbReference>
<reference evidence="2 3" key="1">
    <citation type="journal article" date="2014" name="PLoS Genet.">
        <title>The Genome of Spironucleus salmonicida Highlights a Fish Pathogen Adapted to Fluctuating Environments.</title>
        <authorList>
            <person name="Xu F."/>
            <person name="Jerlstrom-Hultqvist J."/>
            <person name="Einarsson E."/>
            <person name="Astvaldsson A."/>
            <person name="Svard S.G."/>
            <person name="Andersson J.O."/>
        </authorList>
    </citation>
    <scope>NUCLEOTIDE SEQUENCE</scope>
    <source>
        <strain evidence="3">ATCC 50377</strain>
    </source>
</reference>
<sequence>MNDDYISENTSLMANQNQYVKKYSLDRNDKNFAVVARALRDYDGLTQHIDDKFNLKQTQRAQEAEIDRLRKENIDLNSRLEQALVQQTQAEQSTEETDSRLNEQKVMIQRLLHAVKTATRHNEEGVPGQFQSLYAEFKLPHSAAMETIRHKAPEIVQKRCKHGIFDCRICGDLTGLNGDDIQLLKQTIPTSNDESNQLELKSLANRILVLQHERDAILELLSKRLADLQDEFCQIRRNAITVLKGKEELLKNNLTELISAVRTKTDNDQKCISLEQQLAHLQGKAAGHAQKARAKTEVALKQTYDEMRAFEKNKQREIQRSQQDSKMRKMKVISGMKKQIQVLNDEILGINDVLNIRKSRFDALDKRIKDVVVENELMAEMIKVRNG</sequence>
<evidence type="ECO:0000313" key="2">
    <source>
        <dbReference type="EMBL" id="EST49238.1"/>
    </source>
</evidence>
<evidence type="ECO:0000313" key="3">
    <source>
        <dbReference type="EMBL" id="KAH0570489.1"/>
    </source>
</evidence>
<evidence type="ECO:0000313" key="4">
    <source>
        <dbReference type="Proteomes" id="UP000018208"/>
    </source>
</evidence>
<gene>
    <name evidence="2" type="ORF">SS50377_10458</name>
    <name evidence="3" type="ORF">SS50377_26769</name>
</gene>
<name>V6LYC5_9EUKA</name>
<evidence type="ECO:0000256" key="1">
    <source>
        <dbReference type="SAM" id="Coils"/>
    </source>
</evidence>
<reference evidence="3" key="2">
    <citation type="submission" date="2020-12" db="EMBL/GenBank/DDBJ databases">
        <title>New Spironucleus salmonicida genome in near-complete chromosomes.</title>
        <authorList>
            <person name="Xu F."/>
            <person name="Kurt Z."/>
            <person name="Jimenez-Gonzalez A."/>
            <person name="Astvaldsson A."/>
            <person name="Andersson J.O."/>
            <person name="Svard S.G."/>
        </authorList>
    </citation>
    <scope>NUCLEOTIDE SEQUENCE</scope>
    <source>
        <strain evidence="3">ATCC 50377</strain>
    </source>
</reference>
<dbReference type="AlphaFoldDB" id="V6LYC5"/>
<feature type="coiled-coil region" evidence="1">
    <location>
        <begin position="52"/>
        <end position="86"/>
    </location>
</feature>
<dbReference type="VEuPathDB" id="GiardiaDB:SS50377_26769"/>
<dbReference type="EMBL" id="AUWU02000007">
    <property type="protein sequence ID" value="KAH0570489.1"/>
    <property type="molecule type" value="Genomic_DNA"/>
</dbReference>
<protein>
    <submittedName>
        <fullName evidence="2">Uncharacterized protein</fullName>
    </submittedName>
</protein>
<proteinExistence type="predicted"/>